<dbReference type="InterPro" id="IPR041891">
    <property type="entry name" value="Alpha_CA_prokaryot-like"/>
</dbReference>
<evidence type="ECO:0000256" key="10">
    <source>
        <dbReference type="RuleBase" id="RU367011"/>
    </source>
</evidence>
<dbReference type="PANTHER" id="PTHR18952:SF265">
    <property type="entry name" value="CARBONIC ANHYDRASE"/>
    <property type="match status" value="1"/>
</dbReference>
<keyword evidence="8 10" id="KW-0456">Lyase</keyword>
<dbReference type="SUPFAM" id="SSF51069">
    <property type="entry name" value="Carbonic anhydrase"/>
    <property type="match status" value="1"/>
</dbReference>
<evidence type="ECO:0000256" key="9">
    <source>
        <dbReference type="ARBA" id="ARBA00048348"/>
    </source>
</evidence>
<dbReference type="Proteomes" id="UP001139199">
    <property type="component" value="Unassembled WGS sequence"/>
</dbReference>
<dbReference type="InterPro" id="IPR001148">
    <property type="entry name" value="CA_dom"/>
</dbReference>
<evidence type="ECO:0000313" key="13">
    <source>
        <dbReference type="Proteomes" id="UP001139199"/>
    </source>
</evidence>
<protein>
    <recommendedName>
        <fullName evidence="5 10">Carbonic anhydrase</fullName>
        <ecNumber evidence="4 10">4.2.1.1</ecNumber>
    </recommendedName>
</protein>
<dbReference type="InterPro" id="IPR036398">
    <property type="entry name" value="CA_dom_sf"/>
</dbReference>
<dbReference type="PANTHER" id="PTHR18952">
    <property type="entry name" value="CARBONIC ANHYDRASE"/>
    <property type="match status" value="1"/>
</dbReference>
<evidence type="ECO:0000256" key="6">
    <source>
        <dbReference type="ARBA" id="ARBA00022723"/>
    </source>
</evidence>
<dbReference type="InterPro" id="IPR018338">
    <property type="entry name" value="Carbonic_anhydrase_a-class_CS"/>
</dbReference>
<dbReference type="InterPro" id="IPR023561">
    <property type="entry name" value="Carbonic_anhydrase_a-class"/>
</dbReference>
<evidence type="ECO:0000313" key="12">
    <source>
        <dbReference type="EMBL" id="MCB4799445.1"/>
    </source>
</evidence>
<evidence type="ECO:0000256" key="5">
    <source>
        <dbReference type="ARBA" id="ARBA00014628"/>
    </source>
</evidence>
<proteinExistence type="inferred from homology"/>
<keyword evidence="6 10" id="KW-0479">Metal-binding</keyword>
<dbReference type="Gene3D" id="3.10.200.10">
    <property type="entry name" value="Alpha carbonic anhydrase"/>
    <property type="match status" value="1"/>
</dbReference>
<comment type="function">
    <text evidence="2 10">Reversible hydration of carbon dioxide.</text>
</comment>
<dbReference type="EC" id="4.2.1.1" evidence="4 10"/>
<keyword evidence="7 10" id="KW-0862">Zinc</keyword>
<feature type="domain" description="Alpha-carbonic anhydrase" evidence="11">
    <location>
        <begin position="36"/>
        <end position="262"/>
    </location>
</feature>
<comment type="similarity">
    <text evidence="3 10">Belongs to the alpha-carbonic anhydrase family.</text>
</comment>
<dbReference type="GO" id="GO:0008270">
    <property type="term" value="F:zinc ion binding"/>
    <property type="evidence" value="ECO:0007669"/>
    <property type="project" value="UniProtKB-UniRule"/>
</dbReference>
<dbReference type="PROSITE" id="PS51257">
    <property type="entry name" value="PROKAR_LIPOPROTEIN"/>
    <property type="match status" value="1"/>
</dbReference>
<sequence length="262" mass="30497">MKTIVYTLFTLLTISLISCKKQTKGLALNNTPHKIKHWSYQGETAPKHWAEIEANTECDGLHQSPINIIHTHTDSVKNRSDLKIHYSPSTYIEKVNNNGHSIQFDFEIGDSIFYKNDIYYLKQIHFHEPSEHKINGIIYPIEIHLVHINKHGEISVLGILGEEGNESQLFEFLESFLPLKNGDTKYIHKKIDLSSLFQHSKDYYTYNGSLTTPPCTENVNWILFKKPIILSVEEILKLKNNMPVNNYRNEQALNDRTIRYHY</sequence>
<evidence type="ECO:0000256" key="4">
    <source>
        <dbReference type="ARBA" id="ARBA00012925"/>
    </source>
</evidence>
<gene>
    <name evidence="12" type="ORF">LG649_11340</name>
</gene>
<dbReference type="Pfam" id="PF00194">
    <property type="entry name" value="Carb_anhydrase"/>
    <property type="match status" value="1"/>
</dbReference>
<evidence type="ECO:0000259" key="11">
    <source>
        <dbReference type="PROSITE" id="PS51144"/>
    </source>
</evidence>
<dbReference type="PROSITE" id="PS00162">
    <property type="entry name" value="ALPHA_CA_1"/>
    <property type="match status" value="1"/>
</dbReference>
<evidence type="ECO:0000256" key="2">
    <source>
        <dbReference type="ARBA" id="ARBA00002904"/>
    </source>
</evidence>
<dbReference type="RefSeq" id="WP_226543930.1">
    <property type="nucleotide sequence ID" value="NZ_JAJAPW010000004.1"/>
</dbReference>
<dbReference type="CDD" id="cd03124">
    <property type="entry name" value="alpha_CA_prokaryotic_like"/>
    <property type="match status" value="1"/>
</dbReference>
<evidence type="ECO:0000256" key="7">
    <source>
        <dbReference type="ARBA" id="ARBA00022833"/>
    </source>
</evidence>
<comment type="cofactor">
    <cofactor evidence="1 10">
        <name>Zn(2+)</name>
        <dbReference type="ChEBI" id="CHEBI:29105"/>
    </cofactor>
</comment>
<dbReference type="PROSITE" id="PS51144">
    <property type="entry name" value="ALPHA_CA_2"/>
    <property type="match status" value="1"/>
</dbReference>
<evidence type="ECO:0000256" key="1">
    <source>
        <dbReference type="ARBA" id="ARBA00001947"/>
    </source>
</evidence>
<dbReference type="SMART" id="SM01057">
    <property type="entry name" value="Carb_anhydrase"/>
    <property type="match status" value="1"/>
</dbReference>
<comment type="catalytic activity">
    <reaction evidence="9 10">
        <text>hydrogencarbonate + H(+) = CO2 + H2O</text>
        <dbReference type="Rhea" id="RHEA:10748"/>
        <dbReference type="ChEBI" id="CHEBI:15377"/>
        <dbReference type="ChEBI" id="CHEBI:15378"/>
        <dbReference type="ChEBI" id="CHEBI:16526"/>
        <dbReference type="ChEBI" id="CHEBI:17544"/>
        <dbReference type="EC" id="4.2.1.1"/>
    </reaction>
</comment>
<accession>A0A9X1I1T6</accession>
<name>A0A9X1I1T6_9FLAO</name>
<reference evidence="12" key="1">
    <citation type="submission" date="2021-10" db="EMBL/GenBank/DDBJ databases">
        <title>Tamlana sargassums sp. nov., and Tamlana laminarinivorans sp. nov., two new bacteria isolated from the brown alga.</title>
        <authorList>
            <person name="Li J."/>
        </authorList>
    </citation>
    <scope>NUCLEOTIDE SEQUENCE</scope>
    <source>
        <strain evidence="12">PT2-4</strain>
    </source>
</reference>
<organism evidence="12 13">
    <name type="scientific">Neotamlana laminarinivorans</name>
    <dbReference type="NCBI Taxonomy" id="2883124"/>
    <lineage>
        <taxon>Bacteria</taxon>
        <taxon>Pseudomonadati</taxon>
        <taxon>Bacteroidota</taxon>
        <taxon>Flavobacteriia</taxon>
        <taxon>Flavobacteriales</taxon>
        <taxon>Flavobacteriaceae</taxon>
        <taxon>Neotamlana</taxon>
    </lineage>
</organism>
<evidence type="ECO:0000256" key="8">
    <source>
        <dbReference type="ARBA" id="ARBA00023239"/>
    </source>
</evidence>
<keyword evidence="13" id="KW-1185">Reference proteome</keyword>
<dbReference type="GO" id="GO:0004089">
    <property type="term" value="F:carbonate dehydratase activity"/>
    <property type="evidence" value="ECO:0007669"/>
    <property type="project" value="UniProtKB-UniRule"/>
</dbReference>
<dbReference type="AlphaFoldDB" id="A0A9X1I1T6"/>
<dbReference type="EMBL" id="JAJAPW010000004">
    <property type="protein sequence ID" value="MCB4799445.1"/>
    <property type="molecule type" value="Genomic_DNA"/>
</dbReference>
<comment type="caution">
    <text evidence="12">The sequence shown here is derived from an EMBL/GenBank/DDBJ whole genome shotgun (WGS) entry which is preliminary data.</text>
</comment>
<evidence type="ECO:0000256" key="3">
    <source>
        <dbReference type="ARBA" id="ARBA00010718"/>
    </source>
</evidence>